<dbReference type="VEuPathDB" id="FungiDB:PNEJI1_001674"/>
<dbReference type="InterPro" id="IPR051640">
    <property type="entry name" value="GRB10-interact_GYF"/>
</dbReference>
<organism evidence="4">
    <name type="scientific">Pneumocystis jirovecii</name>
    <name type="common">Human pneumocystis pneumonia agent</name>
    <dbReference type="NCBI Taxonomy" id="42068"/>
    <lineage>
        <taxon>Eukaryota</taxon>
        <taxon>Fungi</taxon>
        <taxon>Dikarya</taxon>
        <taxon>Ascomycota</taxon>
        <taxon>Taphrinomycotina</taxon>
        <taxon>Pneumocystomycetes</taxon>
        <taxon>Pneumocystaceae</taxon>
        <taxon>Pneumocystis</taxon>
    </lineage>
</organism>
<dbReference type="InterPro" id="IPR035445">
    <property type="entry name" value="GYF-like_dom_sf"/>
</dbReference>
<reference evidence="3 4" key="1">
    <citation type="journal article" date="2012" name="MBio">
        <title>De novo assembly of the Pneumocystis jirovecii genome from a single bronchoalveolar lavage fluid specimen from a patient.</title>
        <authorList>
            <person name="Cisse O.H."/>
            <person name="Pagni M."/>
            <person name="Hauser P.M."/>
        </authorList>
    </citation>
    <scope>NUCLEOTIDE SEQUENCE [LARGE SCALE GENOMIC DNA]</scope>
    <source>
        <strain evidence="3 4">SE8</strain>
    </source>
</reference>
<dbReference type="SUPFAM" id="SSF55277">
    <property type="entry name" value="GYF domain"/>
    <property type="match status" value="1"/>
</dbReference>
<dbReference type="Proteomes" id="UP000010422">
    <property type="component" value="Unassembled WGS sequence"/>
</dbReference>
<dbReference type="EMBL" id="CAKM01000238">
    <property type="protein sequence ID" value="CCJ30169.1"/>
    <property type="molecule type" value="Genomic_DNA"/>
</dbReference>
<dbReference type="STRING" id="1209962.L0PDI9"/>
<dbReference type="AlphaFoldDB" id="L0PDI9"/>
<dbReference type="PANTHER" id="PTHR14445:SF36">
    <property type="entry name" value="FI03272P-RELATED"/>
    <property type="match status" value="1"/>
</dbReference>
<feature type="region of interest" description="Disordered" evidence="1">
    <location>
        <begin position="200"/>
        <end position="219"/>
    </location>
</feature>
<feature type="region of interest" description="Disordered" evidence="1">
    <location>
        <begin position="1"/>
        <end position="57"/>
    </location>
</feature>
<name>L0PDI9_PNEJI</name>
<dbReference type="PANTHER" id="PTHR14445">
    <property type="entry name" value="GRB10 INTERACTING GYF PROTEIN"/>
    <property type="match status" value="1"/>
</dbReference>
<dbReference type="PROSITE" id="PS50829">
    <property type="entry name" value="GYF"/>
    <property type="match status" value="1"/>
</dbReference>
<dbReference type="InterPro" id="IPR003169">
    <property type="entry name" value="GYF"/>
</dbReference>
<feature type="compositionally biased region" description="Low complexity" evidence="1">
    <location>
        <begin position="32"/>
        <end position="53"/>
    </location>
</feature>
<feature type="compositionally biased region" description="Polar residues" evidence="1">
    <location>
        <begin position="1"/>
        <end position="10"/>
    </location>
</feature>
<evidence type="ECO:0000313" key="4">
    <source>
        <dbReference type="Proteomes" id="UP000010422"/>
    </source>
</evidence>
<proteinExistence type="predicted"/>
<sequence>MRQGPHNNVSEEGFTPSGIPQNKQRNVKNPQEHSSYSSILSLSSQPNNSSEPSLTPLSGSLRYSKEFLLSIWKDMLMSENGIPKPMELNQFSQVSSDEIIFPVSLSEMNEDEKKLFTGPVNSEQKRRANDSMNNSVYGTTRSYMGRVYSPRNERFPNNSRLDNQKVRSKDIGGNFKNLNVQKSRDCFFNTFGTELWTSPNLQLNSETPENNTFSNENDEIIPSSTEAKNSELENLHKKENENKPIVKSIPESSIPQINTHFLPSNVINPSIENIGSVSGRNVSRLQALGMFDSQKFAKVSSPVSATSSSSFQHDDSDDILKKVSGHISENKDDKTLEDLQNKFNTDLDINKPLENIQKEKTPFLGLFSPSNSTFLNQNNKNEKFYEHSISQQSSFSQPSLLQPQPSRIATMPNKLNWLYKDPMGVIQGPFSALKMQDWYKAGFFQPTLLVKQIDDEDFEPLSSLVRRVGNQKEPFLLAFPNKTQTQITPTRSFCNPIDGWNSPGLGSNLESQTPICVDFDHVGSVAPAVPTIPGWNHQSSFSHPFFYGSSLAVEQRNVPEHRKQEEQSLAHHKKDLFQQQQLTQFAIQRQRYQFQKQTQNHPEKRMQMNFLRQQEAFPIKSLKNNVSESIARNKFLNEEKISRVDKESSEFIPNFSKTVQEKLVDVNNASPIFNIGQRDLLNFTENPLEAVFSKSEAIRTNDTANVQKQQLKKDVEYLESPNTNQVLKHSLIKQNTESQKTHTHSIAPWANALDNIKNISLREIQESEVRNSQNRVQEIPVNQEYSKKVNSTKKEMHVISTNLPETATWGFSSSIQESSPVSALNHNTGCVWQSPNIPFRKKTFAEIQHEEELAQNVKVNKLHEQITTNTISASLPTRNYINSFKKPAQTPWITVGPDGRPISRSTITTSSRIGTEISASKAGNLDHNQKKPNVLKFNSISSTNQSSNLTNSNISENTTKSGSNDFLNWCKMSLKALNPGINCKSIISLYNFYFFNLIIADDFLQMLMSLPVEPNRETIEIISDSIYANSAILDGRRFAEEFIRRRLENRSSDNGMLEKNTGVQSWTDALKSQKQKELEWNPVFKIVTGKRKQKEKLELKNM</sequence>
<accession>L0PDI9</accession>
<gene>
    <name evidence="3" type="ORF">PNEJI1_001674</name>
</gene>
<dbReference type="FunCoup" id="L0PDI9">
    <property type="interactions" value="178"/>
</dbReference>
<dbReference type="GO" id="GO:0005829">
    <property type="term" value="C:cytosol"/>
    <property type="evidence" value="ECO:0007669"/>
    <property type="project" value="TreeGrafter"/>
</dbReference>
<evidence type="ECO:0000256" key="1">
    <source>
        <dbReference type="SAM" id="MobiDB-lite"/>
    </source>
</evidence>
<dbReference type="Gene3D" id="3.30.1490.40">
    <property type="match status" value="1"/>
</dbReference>
<feature type="domain" description="GYF" evidence="2">
    <location>
        <begin position="414"/>
        <end position="469"/>
    </location>
</feature>
<comment type="caution">
    <text evidence="3">The sequence shown here is derived from an EMBL/GenBank/DDBJ whole genome shotgun (WGS) entry which is preliminary data.</text>
</comment>
<feature type="compositionally biased region" description="Polar residues" evidence="1">
    <location>
        <begin position="18"/>
        <end position="29"/>
    </location>
</feature>
<dbReference type="Pfam" id="PF02213">
    <property type="entry name" value="GYF"/>
    <property type="match status" value="1"/>
</dbReference>
<evidence type="ECO:0000313" key="3">
    <source>
        <dbReference type="EMBL" id="CCJ30169.1"/>
    </source>
</evidence>
<dbReference type="InParanoid" id="L0PDI9"/>
<dbReference type="SMART" id="SM00444">
    <property type="entry name" value="GYF"/>
    <property type="match status" value="1"/>
</dbReference>
<evidence type="ECO:0000259" key="2">
    <source>
        <dbReference type="PROSITE" id="PS50829"/>
    </source>
</evidence>
<protein>
    <recommendedName>
        <fullName evidence="2">GYF domain-containing protein</fullName>
    </recommendedName>
</protein>
<feature type="compositionally biased region" description="Polar residues" evidence="1">
    <location>
        <begin position="200"/>
        <end position="215"/>
    </location>
</feature>